<dbReference type="Proteomes" id="UP000594261">
    <property type="component" value="Chromosome 3"/>
</dbReference>
<organism evidence="1 2">
    <name type="scientific">Quercus lobata</name>
    <name type="common">Valley oak</name>
    <dbReference type="NCBI Taxonomy" id="97700"/>
    <lineage>
        <taxon>Eukaryota</taxon>
        <taxon>Viridiplantae</taxon>
        <taxon>Streptophyta</taxon>
        <taxon>Embryophyta</taxon>
        <taxon>Tracheophyta</taxon>
        <taxon>Spermatophyta</taxon>
        <taxon>Magnoliopsida</taxon>
        <taxon>eudicotyledons</taxon>
        <taxon>Gunneridae</taxon>
        <taxon>Pentapetalae</taxon>
        <taxon>rosids</taxon>
        <taxon>fabids</taxon>
        <taxon>Fagales</taxon>
        <taxon>Fagaceae</taxon>
        <taxon>Quercus</taxon>
    </lineage>
</organism>
<dbReference type="EMBL" id="LRBV02000003">
    <property type="status" value="NOT_ANNOTATED_CDS"/>
    <property type="molecule type" value="Genomic_DNA"/>
</dbReference>
<reference evidence="1 2" key="1">
    <citation type="journal article" date="2016" name="G3 (Bethesda)">
        <title>First Draft Assembly and Annotation of the Genome of a California Endemic Oak Quercus lobata Nee (Fagaceae).</title>
        <authorList>
            <person name="Sork V.L."/>
            <person name="Fitz-Gibbon S.T."/>
            <person name="Puiu D."/>
            <person name="Crepeau M."/>
            <person name="Gugger P.F."/>
            <person name="Sherman R."/>
            <person name="Stevens K."/>
            <person name="Langley C.H."/>
            <person name="Pellegrini M."/>
            <person name="Salzberg S.L."/>
        </authorList>
    </citation>
    <scope>NUCLEOTIDE SEQUENCE [LARGE SCALE GENOMIC DNA]</scope>
    <source>
        <strain evidence="1 2">cv. SW786</strain>
    </source>
</reference>
<protein>
    <submittedName>
        <fullName evidence="1">Uncharacterized protein</fullName>
    </submittedName>
</protein>
<dbReference type="Gramene" id="QL03p058069:mrna">
    <property type="protein sequence ID" value="QL03p058069:mrna"/>
    <property type="gene ID" value="QL03p058069"/>
</dbReference>
<dbReference type="InterPro" id="IPR004993">
    <property type="entry name" value="GH3"/>
</dbReference>
<sequence>MDGKNKEALKEIERLTTVDEVQENILREILTQNSATAYLIKYMKGSKNMLEFKQSVPVVTYKAIRPYIQRIANGEDSSLITSHPITEMIMSTGTSEGKPKLMPSIEEDLYGIMYVPGVNGGKGMYFYFVKKDISTPCGLPARTAISRLLKSKHFKRLAQDPSNDNNTSPYQALLCSDISQSMYCQILAGLIYRHQVQRLGAAFASVLLQVISALERNWVRFCNDIRTGQLDPIITDLECRS</sequence>
<evidence type="ECO:0000313" key="2">
    <source>
        <dbReference type="Proteomes" id="UP000594261"/>
    </source>
</evidence>
<dbReference type="Pfam" id="PF03321">
    <property type="entry name" value="GH3"/>
    <property type="match status" value="1"/>
</dbReference>
<dbReference type="EnsemblPlants" id="QL03p058069:mrna">
    <property type="protein sequence ID" value="QL03p058069:mrna"/>
    <property type="gene ID" value="QL03p058069"/>
</dbReference>
<accession>A0A7N2R1Q5</accession>
<dbReference type="InParanoid" id="A0A7N2R1Q5"/>
<dbReference type="GO" id="GO:0016881">
    <property type="term" value="F:acid-amino acid ligase activity"/>
    <property type="evidence" value="ECO:0007669"/>
    <property type="project" value="TreeGrafter"/>
</dbReference>
<dbReference type="AlphaFoldDB" id="A0A7N2R1Q5"/>
<dbReference type="PANTHER" id="PTHR31901:SF18">
    <property type="entry name" value="INDOLE-3-ACETIC ACID-AMIDO SYNTHETASE GH3.9-RELATED"/>
    <property type="match status" value="1"/>
</dbReference>
<reference evidence="1" key="2">
    <citation type="submission" date="2021-01" db="UniProtKB">
        <authorList>
            <consortium name="EnsemblPlants"/>
        </authorList>
    </citation>
    <scope>IDENTIFICATION</scope>
</reference>
<keyword evidence="2" id="KW-1185">Reference proteome</keyword>
<proteinExistence type="predicted"/>
<dbReference type="GO" id="GO:0005737">
    <property type="term" value="C:cytoplasm"/>
    <property type="evidence" value="ECO:0007669"/>
    <property type="project" value="TreeGrafter"/>
</dbReference>
<dbReference type="PANTHER" id="PTHR31901">
    <property type="entry name" value="GH3 DOMAIN-CONTAINING PROTEIN"/>
    <property type="match status" value="1"/>
</dbReference>
<evidence type="ECO:0000313" key="1">
    <source>
        <dbReference type="EnsemblPlants" id="QL03p058069:mrna"/>
    </source>
</evidence>
<dbReference type="OMA" id="MTSICKS"/>
<name>A0A7N2R1Q5_QUELO</name>